<dbReference type="STRING" id="267212.GCA_001063965_00064"/>
<gene>
    <name evidence="3" type="ORF">HMPREF9123_1630</name>
</gene>
<dbReference type="HOGENOM" id="CLU_150721_2_0_4"/>
<evidence type="ECO:0000313" key="3">
    <source>
        <dbReference type="EMBL" id="EGF10748.1"/>
    </source>
</evidence>
<sequence length="98" mass="10633">MAETVNIEIVYGTAEKQFLQSLRVPEGTTARRAVLQSGLAAAFPEADLAAPLGIFGKRVADDTPLLGGERVELYRPLLIDPKEARRRRAAQNTQKGTA</sequence>
<evidence type="ECO:0000256" key="1">
    <source>
        <dbReference type="ARBA" id="ARBA00010645"/>
    </source>
</evidence>
<dbReference type="RefSeq" id="WP_007342636.1">
    <property type="nucleotide sequence ID" value="NZ_GL878494.1"/>
</dbReference>
<protein>
    <recommendedName>
        <fullName evidence="2">UPF0125 protein HMPREF9123_1630</fullName>
    </recommendedName>
</protein>
<proteinExistence type="inferred from homology"/>
<evidence type="ECO:0000256" key="2">
    <source>
        <dbReference type="HAMAP-Rule" id="MF_00460"/>
    </source>
</evidence>
<dbReference type="PANTHER" id="PTHR37483:SF1">
    <property type="entry name" value="UPF0125 PROTEIN RATB"/>
    <property type="match status" value="1"/>
</dbReference>
<dbReference type="PANTHER" id="PTHR37483">
    <property type="entry name" value="UPF0125 PROTEIN RATB"/>
    <property type="match status" value="1"/>
</dbReference>
<dbReference type="SUPFAM" id="SSF54285">
    <property type="entry name" value="MoaD/ThiS"/>
    <property type="match status" value="1"/>
</dbReference>
<dbReference type="InterPro" id="IPR037021">
    <property type="entry name" value="RnfH_sf"/>
</dbReference>
<reference evidence="3 4" key="1">
    <citation type="submission" date="2011-02" db="EMBL/GenBank/DDBJ databases">
        <authorList>
            <person name="Muzny D."/>
            <person name="Qin X."/>
            <person name="Deng J."/>
            <person name="Jiang H."/>
            <person name="Liu Y."/>
            <person name="Qu J."/>
            <person name="Song X.-Z."/>
            <person name="Zhang L."/>
            <person name="Thornton R."/>
            <person name="Coyle M."/>
            <person name="Francisco L."/>
            <person name="Jackson L."/>
            <person name="Javaid M."/>
            <person name="Korchina V."/>
            <person name="Kovar C."/>
            <person name="Mata R."/>
            <person name="Mathew T."/>
            <person name="Ngo R."/>
            <person name="Nguyen L."/>
            <person name="Nguyen N."/>
            <person name="Okwuonu G."/>
            <person name="Ongeri F."/>
            <person name="Pham C."/>
            <person name="Simmons D."/>
            <person name="Wilczek-Boney K."/>
            <person name="Hale W."/>
            <person name="Jakkamsetti A."/>
            <person name="Pham P."/>
            <person name="Ruth R."/>
            <person name="San Lucas F."/>
            <person name="Warren J."/>
            <person name="Zhang J."/>
            <person name="Zhao Z."/>
            <person name="Zhou C."/>
            <person name="Zhu D."/>
            <person name="Lee S."/>
            <person name="Bess C."/>
            <person name="Blankenburg K."/>
            <person name="Forbes L."/>
            <person name="Fu Q."/>
            <person name="Gubbala S."/>
            <person name="Hirani K."/>
            <person name="Jayaseelan J.C."/>
            <person name="Lara F."/>
            <person name="Munidasa M."/>
            <person name="Palculict T."/>
            <person name="Patil S."/>
            <person name="Pu L.-L."/>
            <person name="Saada N."/>
            <person name="Tang L."/>
            <person name="Weissenberger G."/>
            <person name="Zhu Y."/>
            <person name="Hemphill L."/>
            <person name="Shang Y."/>
            <person name="Youmans B."/>
            <person name="Ayvaz T."/>
            <person name="Ross M."/>
            <person name="Santibanez J."/>
            <person name="Aqrawi P."/>
            <person name="Gross S."/>
            <person name="Joshi V."/>
            <person name="Fowler G."/>
            <person name="Nazareth L."/>
            <person name="Reid J."/>
            <person name="Worley K."/>
            <person name="Petrosino J."/>
            <person name="Highlander S."/>
            <person name="Gibbs R."/>
        </authorList>
    </citation>
    <scope>NUCLEOTIDE SEQUENCE [LARGE SCALE GENOMIC DNA]</scope>
    <source>
        <strain evidence="3 4">ATCC BAA-1200</strain>
    </source>
</reference>
<dbReference type="Pfam" id="PF03658">
    <property type="entry name" value="Ub-RnfH"/>
    <property type="match status" value="1"/>
</dbReference>
<comment type="caution">
    <text evidence="3">The sequence shown here is derived from an EMBL/GenBank/DDBJ whole genome shotgun (WGS) entry which is preliminary data.</text>
</comment>
<dbReference type="Gene3D" id="3.10.20.280">
    <property type="entry name" value="RnfH-like"/>
    <property type="match status" value="1"/>
</dbReference>
<dbReference type="OrthoDB" id="9796575at2"/>
<evidence type="ECO:0000313" key="4">
    <source>
        <dbReference type="Proteomes" id="UP000004105"/>
    </source>
</evidence>
<dbReference type="InterPro" id="IPR016155">
    <property type="entry name" value="Mopterin_synth/thiamin_S_b"/>
</dbReference>
<dbReference type="InterPro" id="IPR005346">
    <property type="entry name" value="RnfH"/>
</dbReference>
<keyword evidence="4" id="KW-1185">Reference proteome</keyword>
<comment type="similarity">
    <text evidence="1 2">Belongs to the UPF0125 (RnfH) family.</text>
</comment>
<dbReference type="EMBL" id="AFAY01000031">
    <property type="protein sequence ID" value="EGF10748.1"/>
    <property type="molecule type" value="Genomic_DNA"/>
</dbReference>
<accession>F2BD24</accession>
<name>F2BD24_9NEIS</name>
<dbReference type="Proteomes" id="UP000004105">
    <property type="component" value="Unassembled WGS sequence"/>
</dbReference>
<dbReference type="NCBIfam" id="NF002490">
    <property type="entry name" value="PRK01777.1"/>
    <property type="match status" value="1"/>
</dbReference>
<organism evidence="3 4">
    <name type="scientific">Neisseria bacilliformis ATCC BAA-1200</name>
    <dbReference type="NCBI Taxonomy" id="888742"/>
    <lineage>
        <taxon>Bacteria</taxon>
        <taxon>Pseudomonadati</taxon>
        <taxon>Pseudomonadota</taxon>
        <taxon>Betaproteobacteria</taxon>
        <taxon>Neisseriales</taxon>
        <taxon>Neisseriaceae</taxon>
        <taxon>Neisseria</taxon>
    </lineage>
</organism>
<dbReference type="HAMAP" id="MF_00460">
    <property type="entry name" value="UPF0125_RnfH"/>
    <property type="match status" value="1"/>
</dbReference>
<dbReference type="AlphaFoldDB" id="F2BD24"/>